<evidence type="ECO:0000313" key="12">
    <source>
        <dbReference type="EMBL" id="CAH0551835.1"/>
    </source>
</evidence>
<comment type="catalytic activity">
    <reaction evidence="10">
        <text>a 1,2-diacyl-sn-glycero-3-phospho-L-serine(in) = a 1,2-diacyl-sn-glycero-3-phospho-L-serine(out)</text>
        <dbReference type="Rhea" id="RHEA:38663"/>
        <dbReference type="ChEBI" id="CHEBI:57262"/>
    </reaction>
</comment>
<dbReference type="GO" id="GO:0005789">
    <property type="term" value="C:endoplasmic reticulum membrane"/>
    <property type="evidence" value="ECO:0007669"/>
    <property type="project" value="UniProtKB-SubCell"/>
</dbReference>
<comment type="catalytic activity">
    <reaction evidence="11">
        <text>a 1,2-diacyl-sn-glycero-3-phosphoethanolamine(in) = a 1,2-diacyl-sn-glycero-3-phosphoethanolamine(out)</text>
        <dbReference type="Rhea" id="RHEA:38895"/>
        <dbReference type="ChEBI" id="CHEBI:64612"/>
    </reaction>
</comment>
<comment type="subcellular location">
    <subcellularLocation>
        <location evidence="1">Endoplasmic reticulum membrane</location>
        <topology evidence="1">Peripheral membrane protein</topology>
    </subcellularLocation>
    <subcellularLocation>
        <location evidence="2">Preautophagosomal structure membrane</location>
        <topology evidence="2">Peripheral membrane protein</topology>
    </subcellularLocation>
</comment>
<evidence type="ECO:0000256" key="3">
    <source>
        <dbReference type="ARBA" id="ARBA00009714"/>
    </source>
</evidence>
<dbReference type="GO" id="GO:0043495">
    <property type="term" value="F:protein-membrane adaptor activity"/>
    <property type="evidence" value="ECO:0007669"/>
    <property type="project" value="TreeGrafter"/>
</dbReference>
<comment type="similarity">
    <text evidence="3">Belongs to the ATG2 family.</text>
</comment>
<evidence type="ECO:0000256" key="1">
    <source>
        <dbReference type="ARBA" id="ARBA00004406"/>
    </source>
</evidence>
<evidence type="ECO:0000256" key="2">
    <source>
        <dbReference type="ARBA" id="ARBA00004623"/>
    </source>
</evidence>
<evidence type="ECO:0000256" key="9">
    <source>
        <dbReference type="ARBA" id="ARBA00023136"/>
    </source>
</evidence>
<evidence type="ECO:0000256" key="11">
    <source>
        <dbReference type="ARBA" id="ARBA00024615"/>
    </source>
</evidence>
<organism evidence="12 13">
    <name type="scientific">Brassicogethes aeneus</name>
    <name type="common">Rape pollen beetle</name>
    <name type="synonym">Meligethes aeneus</name>
    <dbReference type="NCBI Taxonomy" id="1431903"/>
    <lineage>
        <taxon>Eukaryota</taxon>
        <taxon>Metazoa</taxon>
        <taxon>Ecdysozoa</taxon>
        <taxon>Arthropoda</taxon>
        <taxon>Hexapoda</taxon>
        <taxon>Insecta</taxon>
        <taxon>Pterygota</taxon>
        <taxon>Neoptera</taxon>
        <taxon>Endopterygota</taxon>
        <taxon>Coleoptera</taxon>
        <taxon>Polyphaga</taxon>
        <taxon>Cucujiformia</taxon>
        <taxon>Nitidulidae</taxon>
        <taxon>Meligethinae</taxon>
        <taxon>Brassicogethes</taxon>
    </lineage>
</organism>
<gene>
    <name evidence="12" type="ORF">MELIAE_LOCUS4362</name>
</gene>
<dbReference type="PANTHER" id="PTHR13190:SF1">
    <property type="entry name" value="AUTOPHAGY-RELATED 2, ISOFORM A"/>
    <property type="match status" value="1"/>
</dbReference>
<sequence length="2017" mass="225286">MPDLFGITDTIKRKTCAYLIQRYIGHLFEEKVTSEQLKVDLISGTGLLQKISLDVQALNELGEKQNWPIEFVDGYIETLHISIPWRTIFSDKTHVLIDSLKLTIQPKQRSENATSMFESMWNSMTSSIHLAEECAKQDEPVYSSSPYEGLDAFATAIDSILSKVNVKFKNTVIQMEHLPQNSSTGVGIVIHFDEVEYSDESANDPPCDEATDLTNQDKTKSYLVNSYTTKRFSINKVSFSTVEFSRTHRTFSPSMMSQSQFDEPMAAPRNEILFGQLSSKQEIRVRLKQSEILNGPKVSIEMNLGPLLLFLSPRQVHVLIELANGMSSPDLEDTSNVAPKTKCVQKPMTGSDFQRIEQELQQTIFTNANSKITGLQGAQGWSTAPLDESDTEENFLPIKNATGMCGSTFSGHSSSMESSLTSSMASSMTENTHRTRKRMSNIDTDPRTEISHFQIRLVSMALVLVHEDVLIQSSGNEVLVQSSVKQMQKISADFFEAACDVILSAYGAAHFQDAENVLDRACSVNHLRLLAVPVQVEFDEKTNLSAFSIGGHLTAAKFEFEECICDSGRNPVQHVKLLTFKNAPAGGNVNAAKPDLTLNFKHVDKTSKNGLNVRKNGSRTDVNIQLQNCLVELDFTIVDRINALINSPPICVIENSTSNLWNTPLTNEVLSNSTVDSKVDVKIACDSISVILRFPITDFRPLNNLNRIEWWKRNVRSDYLVLNLLEASFQTTVLSGQQFQEYEVSCQGLNISYHESEGSPAVHVAKSGSEDGGHSMLPDELQKSRLSIKFFPTKKCDLDDLSNKPEDISTHSMCSFFVNPNKLTAPFSSVKVVHESDTPHSRNKAFTDDPDELVIPGDKEEIDEFIKNASDCTQIMVDIFLPTVSMQLIDKHTYELIYNRINNDLLMWKPSAPKPKTYEKSVYAPVSTTIFEGQEVFSMCKSGIQYDSDSDSNASDEPPNIFYSTYDSRMKSSIKPHGLVQQPPKSQNAFALNLQIGQGLVFMHTPVRDASSKVIPNQHGEFLLNVENAKVFVVSGYNGDDNLGYVCVQVHNAKLHHCDMISTASSNPPIKDIGTIPGRHLHPTIYKSDVGMSVDNNNRGGNREMLSVAVKIQASHETHHVKTILVAIGLNKATLNHKMCNEPNSFISHIIDFFNVHDYPIPGYVSKDVLTEFHLHLWDCAIDYRPLNIPYRAAVAVGNFTISSHLSAAANTSTLIFIAEECGLFISEKHPPRGGVPSTVPVDLRRDYVNVVEVGLFDLSLKTSDKKMTVNPHFDLRASNNKVNIKTCADSGKALMQLITYYASNGDLGNCEEASETSSAISSPRHAVDQELVSLDPQQQISNLSVSQHHNVKELIGDALREAEPIEEGTEVFINSGAKLFYFPDEKQLTELSAGKPLAQVTAELGDVAHRSNKSSDTDDDFCIIGNEAGLGIFPRNGQPEIKWLTGEPVRVIERHFDLPTGKTDLLKPPKHFPVPVERYTLCEMTVVWNMYGGSDFGGAGGAVKRKTVNFSDASRQTVQFSNNTKGEVSIVTEHKEKSSKKKLTWIDKGGLNRDHSVRMELQLSKVRFQHEVYPEHAKQASRQVLIISDIEVRDRLESSRINKFLYQYTSQAKPKQSHAHMLVIKAVHERQDQHVNSQECCLKISLLPLRLNIDQDSLLFLINFFTELAVGDSPKQEVAQSKHNTPTHQPPVMMVNEANKEEVHQHLDKIMSENFLIQLEEQDDIMESDENLPESVLCTDDFSPVYFRKVTFSPDVPIQLDYHGKFVDMSKGPLAGILMGLGQLNKSELRLKRIDYRHGLLGIDKLVAHLLQEWLNEIKKNQVPSLLRGVGPMHSVVQLFQGIRDLFWLPIEQYQKDGRIVRGLQRGANSFTTSTAMAALELTSRIIHLIQLTAETAYDMLSPGPSVRRIHNKQKGRKKRFNQPQDIREGMTNAYHLVKEGIGETADNIVQVASHEHEQKGYSGAVGGVLRQIPPTILKPIILASEATSNLIDGARSQLEPDARREANQKWRTNEG</sequence>
<keyword evidence="9" id="KW-0472">Membrane</keyword>
<dbReference type="OrthoDB" id="18982at2759"/>
<evidence type="ECO:0000256" key="4">
    <source>
        <dbReference type="ARBA" id="ARBA00018070"/>
    </source>
</evidence>
<dbReference type="GO" id="GO:0061908">
    <property type="term" value="C:phagophore"/>
    <property type="evidence" value="ECO:0007669"/>
    <property type="project" value="TreeGrafter"/>
</dbReference>
<accession>A0A9P0FDL0</accession>
<dbReference type="GO" id="GO:0000045">
    <property type="term" value="P:autophagosome assembly"/>
    <property type="evidence" value="ECO:0007669"/>
    <property type="project" value="TreeGrafter"/>
</dbReference>
<dbReference type="GO" id="GO:0061723">
    <property type="term" value="P:glycophagy"/>
    <property type="evidence" value="ECO:0007669"/>
    <property type="project" value="TreeGrafter"/>
</dbReference>
<proteinExistence type="inferred from homology"/>
<dbReference type="Proteomes" id="UP001154078">
    <property type="component" value="Chromosome 2"/>
</dbReference>
<evidence type="ECO:0000256" key="8">
    <source>
        <dbReference type="ARBA" id="ARBA00023055"/>
    </source>
</evidence>
<dbReference type="EMBL" id="OV121133">
    <property type="protein sequence ID" value="CAH0551835.1"/>
    <property type="molecule type" value="Genomic_DNA"/>
</dbReference>
<keyword evidence="6" id="KW-0256">Endoplasmic reticulum</keyword>
<dbReference type="GO" id="GO:0000422">
    <property type="term" value="P:autophagy of mitochondrion"/>
    <property type="evidence" value="ECO:0007669"/>
    <property type="project" value="TreeGrafter"/>
</dbReference>
<dbReference type="GO" id="GO:0034045">
    <property type="term" value="C:phagophore assembly site membrane"/>
    <property type="evidence" value="ECO:0007669"/>
    <property type="project" value="UniProtKB-SubCell"/>
</dbReference>
<dbReference type="GO" id="GO:0032266">
    <property type="term" value="F:phosphatidylinositol-3-phosphate binding"/>
    <property type="evidence" value="ECO:0007669"/>
    <property type="project" value="TreeGrafter"/>
</dbReference>
<dbReference type="GO" id="GO:0006869">
    <property type="term" value="P:lipid transport"/>
    <property type="evidence" value="ECO:0007669"/>
    <property type="project" value="UniProtKB-KW"/>
</dbReference>
<keyword evidence="7" id="KW-0072">Autophagy</keyword>
<name>A0A9P0FDL0_BRAAE</name>
<dbReference type="GO" id="GO:0034727">
    <property type="term" value="P:piecemeal microautophagy of the nucleus"/>
    <property type="evidence" value="ECO:0007669"/>
    <property type="project" value="TreeGrafter"/>
</dbReference>
<keyword evidence="5" id="KW-0813">Transport</keyword>
<reference evidence="12" key="1">
    <citation type="submission" date="2021-12" db="EMBL/GenBank/DDBJ databases">
        <authorList>
            <person name="King R."/>
        </authorList>
    </citation>
    <scope>NUCLEOTIDE SEQUENCE</scope>
</reference>
<evidence type="ECO:0000256" key="5">
    <source>
        <dbReference type="ARBA" id="ARBA00022448"/>
    </source>
</evidence>
<dbReference type="GO" id="GO:0061709">
    <property type="term" value="P:reticulophagy"/>
    <property type="evidence" value="ECO:0007669"/>
    <property type="project" value="TreeGrafter"/>
</dbReference>
<dbReference type="InterPro" id="IPR026849">
    <property type="entry name" value="ATG2"/>
</dbReference>
<evidence type="ECO:0000256" key="10">
    <source>
        <dbReference type="ARBA" id="ARBA00024479"/>
    </source>
</evidence>
<keyword evidence="8" id="KW-0445">Lipid transport</keyword>
<evidence type="ECO:0000256" key="7">
    <source>
        <dbReference type="ARBA" id="ARBA00023006"/>
    </source>
</evidence>
<evidence type="ECO:0000256" key="6">
    <source>
        <dbReference type="ARBA" id="ARBA00022824"/>
    </source>
</evidence>
<evidence type="ECO:0000313" key="13">
    <source>
        <dbReference type="Proteomes" id="UP001154078"/>
    </source>
</evidence>
<dbReference type="Pfam" id="PF13329">
    <property type="entry name" value="ATG2_CAD"/>
    <property type="match status" value="2"/>
</dbReference>
<keyword evidence="13" id="KW-1185">Reference proteome</keyword>
<protein>
    <recommendedName>
        <fullName evidence="4">Autophagy-related protein 2</fullName>
    </recommendedName>
</protein>
<dbReference type="PANTHER" id="PTHR13190">
    <property type="entry name" value="AUTOPHAGY-RELATED 2, ISOFORM A"/>
    <property type="match status" value="1"/>
</dbReference>